<dbReference type="Gene3D" id="2.30.170.40">
    <property type="entry name" value="Ribosomal protein L28/L24"/>
    <property type="match status" value="1"/>
</dbReference>
<dbReference type="Proteomes" id="UP000309215">
    <property type="component" value="Unassembled WGS sequence"/>
</dbReference>
<dbReference type="NCBIfam" id="TIGR00009">
    <property type="entry name" value="L28"/>
    <property type="match status" value="1"/>
</dbReference>
<dbReference type="InterPro" id="IPR026569">
    <property type="entry name" value="Ribosomal_bL28"/>
</dbReference>
<evidence type="ECO:0000256" key="5">
    <source>
        <dbReference type="HAMAP-Rule" id="MF_00373"/>
    </source>
</evidence>
<dbReference type="HAMAP" id="MF_00373">
    <property type="entry name" value="Ribosomal_bL28"/>
    <property type="match status" value="1"/>
</dbReference>
<keyword evidence="2 5" id="KW-0689">Ribosomal protein</keyword>
<dbReference type="InterPro" id="IPR034704">
    <property type="entry name" value="Ribosomal_bL28/bL31-like_sf"/>
</dbReference>
<protein>
    <recommendedName>
        <fullName evidence="4 5">Large ribosomal subunit protein bL28</fullName>
    </recommendedName>
</protein>
<evidence type="ECO:0000313" key="6">
    <source>
        <dbReference type="EMBL" id="TKD06280.1"/>
    </source>
</evidence>
<keyword evidence="3 5" id="KW-0687">Ribonucleoprotein</keyword>
<accession>A0A4U1JAW8</accession>
<dbReference type="RefSeq" id="WP_136930708.1">
    <property type="nucleotide sequence ID" value="NZ_SSMQ01000020.1"/>
</dbReference>
<evidence type="ECO:0000256" key="4">
    <source>
        <dbReference type="ARBA" id="ARBA00035174"/>
    </source>
</evidence>
<proteinExistence type="inferred from homology"/>
<dbReference type="PANTHER" id="PTHR13528:SF2">
    <property type="entry name" value="LARGE RIBOSOMAL SUBUNIT PROTEIN BL28M"/>
    <property type="match status" value="1"/>
</dbReference>
<comment type="similarity">
    <text evidence="1 5">Belongs to the bacterial ribosomal protein bL28 family.</text>
</comment>
<dbReference type="InterPro" id="IPR037147">
    <property type="entry name" value="Ribosomal_bL28_sf"/>
</dbReference>
<evidence type="ECO:0000256" key="3">
    <source>
        <dbReference type="ARBA" id="ARBA00023274"/>
    </source>
</evidence>
<name>A0A4U1JAW8_9BACT</name>
<evidence type="ECO:0000256" key="2">
    <source>
        <dbReference type="ARBA" id="ARBA00022980"/>
    </source>
</evidence>
<gene>
    <name evidence="5 6" type="primary">rpmB</name>
    <name evidence="6" type="ORF">E8A74_20390</name>
</gene>
<evidence type="ECO:0000256" key="1">
    <source>
        <dbReference type="ARBA" id="ARBA00008760"/>
    </source>
</evidence>
<sequence length="74" mass="8583">MAKSDITGKRKLLAQNVSHSNIKTKRWQNVNIQTRRLWVPELKRYVTLSLTTRDIRTIDKLGVVAYAKRYGVAL</sequence>
<keyword evidence="7" id="KW-1185">Reference proteome</keyword>
<dbReference type="InterPro" id="IPR001383">
    <property type="entry name" value="Ribosomal_bL28_bact-type"/>
</dbReference>
<dbReference type="GO" id="GO:1990904">
    <property type="term" value="C:ribonucleoprotein complex"/>
    <property type="evidence" value="ECO:0007669"/>
    <property type="project" value="UniProtKB-KW"/>
</dbReference>
<dbReference type="Pfam" id="PF00830">
    <property type="entry name" value="Ribosomal_L28"/>
    <property type="match status" value="1"/>
</dbReference>
<evidence type="ECO:0000313" key="7">
    <source>
        <dbReference type="Proteomes" id="UP000309215"/>
    </source>
</evidence>
<dbReference type="AlphaFoldDB" id="A0A4U1JAW8"/>
<dbReference type="PANTHER" id="PTHR13528">
    <property type="entry name" value="39S RIBOSOMAL PROTEIN L28, MITOCHONDRIAL"/>
    <property type="match status" value="1"/>
</dbReference>
<comment type="caution">
    <text evidence="6">The sequence shown here is derived from an EMBL/GenBank/DDBJ whole genome shotgun (WGS) entry which is preliminary data.</text>
</comment>
<dbReference type="SUPFAM" id="SSF143800">
    <property type="entry name" value="L28p-like"/>
    <property type="match status" value="1"/>
</dbReference>
<dbReference type="GO" id="GO:0006412">
    <property type="term" value="P:translation"/>
    <property type="evidence" value="ECO:0007669"/>
    <property type="project" value="UniProtKB-UniRule"/>
</dbReference>
<dbReference type="GO" id="GO:0003735">
    <property type="term" value="F:structural constituent of ribosome"/>
    <property type="evidence" value="ECO:0007669"/>
    <property type="project" value="InterPro"/>
</dbReference>
<dbReference type="EMBL" id="SSMQ01000020">
    <property type="protein sequence ID" value="TKD06280.1"/>
    <property type="molecule type" value="Genomic_DNA"/>
</dbReference>
<organism evidence="6 7">
    <name type="scientific">Polyangium fumosum</name>
    <dbReference type="NCBI Taxonomy" id="889272"/>
    <lineage>
        <taxon>Bacteria</taxon>
        <taxon>Pseudomonadati</taxon>
        <taxon>Myxococcota</taxon>
        <taxon>Polyangia</taxon>
        <taxon>Polyangiales</taxon>
        <taxon>Polyangiaceae</taxon>
        <taxon>Polyangium</taxon>
    </lineage>
</organism>
<dbReference type="OrthoDB" id="9805609at2"/>
<reference evidence="6 7" key="1">
    <citation type="submission" date="2019-04" db="EMBL/GenBank/DDBJ databases">
        <authorList>
            <person name="Li Y."/>
            <person name="Wang J."/>
        </authorList>
    </citation>
    <scope>NUCLEOTIDE SEQUENCE [LARGE SCALE GENOMIC DNA]</scope>
    <source>
        <strain evidence="6 7">DSM 14668</strain>
    </source>
</reference>
<dbReference type="GO" id="GO:0005840">
    <property type="term" value="C:ribosome"/>
    <property type="evidence" value="ECO:0007669"/>
    <property type="project" value="UniProtKB-KW"/>
</dbReference>